<dbReference type="EMBL" id="AQGS01000494">
    <property type="protein sequence ID" value="EPS39072.1"/>
    <property type="molecule type" value="Genomic_DNA"/>
</dbReference>
<dbReference type="OMA" id="GVAMIYF"/>
<dbReference type="InterPro" id="IPR011008">
    <property type="entry name" value="Dimeric_a/b-barrel"/>
</dbReference>
<name>S8BUT6_DACHA</name>
<sequence>MTVIKRVTLFKIPDESHQDVVLEQYKKMEHGAVKDGKPYILSLSAGKTKDDQRRKGYTLCALSTFASVDDMKYYDTDCEAHKALKAVVATGRIEEMPLTVFMEVEE</sequence>
<keyword evidence="3" id="KW-1185">Reference proteome</keyword>
<dbReference type="OrthoDB" id="3830014at2759"/>
<dbReference type="InterPro" id="IPR013097">
    <property type="entry name" value="Dabb"/>
</dbReference>
<feature type="domain" description="Stress-response A/B barrel" evidence="1">
    <location>
        <begin position="4"/>
        <end position="102"/>
    </location>
</feature>
<evidence type="ECO:0000313" key="3">
    <source>
        <dbReference type="Proteomes" id="UP000015100"/>
    </source>
</evidence>
<dbReference type="Pfam" id="PF07876">
    <property type="entry name" value="Dabb"/>
    <property type="match status" value="1"/>
</dbReference>
<dbReference type="PROSITE" id="PS51502">
    <property type="entry name" value="S_R_A_B_BARREL"/>
    <property type="match status" value="1"/>
</dbReference>
<protein>
    <recommendedName>
        <fullName evidence="1">Stress-response A/B barrel domain-containing protein</fullName>
    </recommendedName>
</protein>
<dbReference type="AlphaFoldDB" id="S8BUT6"/>
<accession>S8BUT6</accession>
<dbReference type="Proteomes" id="UP000015100">
    <property type="component" value="Unassembled WGS sequence"/>
</dbReference>
<comment type="caution">
    <text evidence="2">The sequence shown here is derived from an EMBL/GenBank/DDBJ whole genome shotgun (WGS) entry which is preliminary data.</text>
</comment>
<evidence type="ECO:0000313" key="2">
    <source>
        <dbReference type="EMBL" id="EPS39072.1"/>
    </source>
</evidence>
<reference evidence="2 3" key="1">
    <citation type="journal article" date="2013" name="PLoS Genet.">
        <title>Genomic mechanisms accounting for the adaptation to parasitism in nematode-trapping fungi.</title>
        <authorList>
            <person name="Meerupati T."/>
            <person name="Andersson K.M."/>
            <person name="Friman E."/>
            <person name="Kumar D."/>
            <person name="Tunlid A."/>
            <person name="Ahren D."/>
        </authorList>
    </citation>
    <scope>NUCLEOTIDE SEQUENCE [LARGE SCALE GENOMIC DNA]</scope>
    <source>
        <strain evidence="2 3">CBS 200.50</strain>
    </source>
</reference>
<organism evidence="2 3">
    <name type="scientific">Dactylellina haptotyla (strain CBS 200.50)</name>
    <name type="common">Nematode-trapping fungus</name>
    <name type="synonym">Monacrosporium haptotylum</name>
    <dbReference type="NCBI Taxonomy" id="1284197"/>
    <lineage>
        <taxon>Eukaryota</taxon>
        <taxon>Fungi</taxon>
        <taxon>Dikarya</taxon>
        <taxon>Ascomycota</taxon>
        <taxon>Pezizomycotina</taxon>
        <taxon>Orbiliomycetes</taxon>
        <taxon>Orbiliales</taxon>
        <taxon>Orbiliaceae</taxon>
        <taxon>Dactylellina</taxon>
    </lineage>
</organism>
<dbReference type="eggNOG" id="ENOG502STNI">
    <property type="taxonomic scope" value="Eukaryota"/>
</dbReference>
<reference evidence="3" key="2">
    <citation type="submission" date="2013-04" db="EMBL/GenBank/DDBJ databases">
        <title>Genomic mechanisms accounting for the adaptation to parasitism in nematode-trapping fungi.</title>
        <authorList>
            <person name="Ahren D.G."/>
        </authorList>
    </citation>
    <scope>NUCLEOTIDE SEQUENCE [LARGE SCALE GENOMIC DNA]</scope>
    <source>
        <strain evidence="3">CBS 200.50</strain>
    </source>
</reference>
<dbReference type="Gene3D" id="3.30.70.100">
    <property type="match status" value="1"/>
</dbReference>
<evidence type="ECO:0000259" key="1">
    <source>
        <dbReference type="PROSITE" id="PS51502"/>
    </source>
</evidence>
<dbReference type="SMART" id="SM00886">
    <property type="entry name" value="Dabb"/>
    <property type="match status" value="1"/>
</dbReference>
<dbReference type="HOGENOM" id="CLU_120569_1_1_1"/>
<gene>
    <name evidence="2" type="ORF">H072_7160</name>
</gene>
<proteinExistence type="predicted"/>
<dbReference type="SUPFAM" id="SSF54909">
    <property type="entry name" value="Dimeric alpha+beta barrel"/>
    <property type="match status" value="1"/>
</dbReference>